<dbReference type="WBParaSite" id="Hba_11443">
    <property type="protein sequence ID" value="Hba_11443"/>
    <property type="gene ID" value="Hba_11443"/>
</dbReference>
<keyword evidence="2" id="KW-1185">Reference proteome</keyword>
<evidence type="ECO:0000313" key="3">
    <source>
        <dbReference type="WBParaSite" id="Hba_11443"/>
    </source>
</evidence>
<proteinExistence type="predicted"/>
<protein>
    <submittedName>
        <fullName evidence="3">YTH domain-containing protein</fullName>
    </submittedName>
</protein>
<dbReference type="Proteomes" id="UP000095283">
    <property type="component" value="Unplaced"/>
</dbReference>
<sequence>MEKSASDPISTASSSASAALPSAPVSMALPPGMPYPGYLPACQQLTPWAQQYDPVWYGYGNQEMVSGYFYQNDANAVQYDEWPSEPVQYPQDIYVPSGTVPGGQ</sequence>
<organism evidence="2 3">
    <name type="scientific">Heterorhabditis bacteriophora</name>
    <name type="common">Entomopathogenic nematode worm</name>
    <dbReference type="NCBI Taxonomy" id="37862"/>
    <lineage>
        <taxon>Eukaryota</taxon>
        <taxon>Metazoa</taxon>
        <taxon>Ecdysozoa</taxon>
        <taxon>Nematoda</taxon>
        <taxon>Chromadorea</taxon>
        <taxon>Rhabditida</taxon>
        <taxon>Rhabditina</taxon>
        <taxon>Rhabditomorpha</taxon>
        <taxon>Strongyloidea</taxon>
        <taxon>Heterorhabditidae</taxon>
        <taxon>Heterorhabditis</taxon>
    </lineage>
</organism>
<reference evidence="3" key="1">
    <citation type="submission" date="2016-11" db="UniProtKB">
        <authorList>
            <consortium name="WormBaseParasite"/>
        </authorList>
    </citation>
    <scope>IDENTIFICATION</scope>
</reference>
<feature type="region of interest" description="Disordered" evidence="1">
    <location>
        <begin position="1"/>
        <end position="20"/>
    </location>
</feature>
<accession>A0A1I7X1X7</accession>
<evidence type="ECO:0000256" key="1">
    <source>
        <dbReference type="SAM" id="MobiDB-lite"/>
    </source>
</evidence>
<name>A0A1I7X1X7_HETBA</name>
<evidence type="ECO:0000313" key="2">
    <source>
        <dbReference type="Proteomes" id="UP000095283"/>
    </source>
</evidence>
<dbReference type="AlphaFoldDB" id="A0A1I7X1X7"/>